<sequence>MSSSIPLGDANVHAHADDNIITGPGPAVDHYHEDDLVGDSDSLWDELSHQQSREIQQHHNNYNQSQKQHNMHSCMHNPLYTPPSLPLPSNNNHTPTPTHGGIHMNMNLHIPLDGEQIRQTFQHTTAAISSAAGMVQTRMQPAANLIQRNVNDVRDRIQRRQLHQQQYQQQLQQQPQLHTNGSQGSMNYMGPYSNNRTVDSPCRDFGLHPSADNLNMYGDGNGSGSGFGHGRSQSFDNIDPFLGASGIGNTGSQRHDPENHGTPLLSADYGDVDSESLMHPRTRTSTSINPMAENGNMNTSGGMDGNGGSNANENTSEKKFVFLDQFRLLPKRDGWGAVANLDLFLTSLYHYYYHRGIVPIIGKGVVELISLFFTLWLSVFLFQYLDWRKLWNCRDEESCEANLADYIIDKPFASVSIWNFLIVLYILLFTAYGLFAISTFLTSIRQALEAKHIYEDKLGFSARKLEGGAVEWHEICQKILQLQHSGEWRIAIHGQDIKDELVVAQRILRRENFMIAFFNRGVGYAGDGDGSGGGNGAGGGGFSSSAFSGSTSTSCNQGCLLDLTIPMPWKTQNGGRSETKFYSKSLEWSIYFCVLSYMFNHKYQIRPAFCMDPVSLQRRFIFCGFAHIIFMPFLLFFMTLHFSMQNLYDFRSSKQYLGPKEWSSTAKWIFREFNELPHVFEKRIDPSYEATDAYMQLFAPSSLMNSLGRILVFLSGSLGAVCVALAAVNDAILLHVKLGNWNLLWYVGVLGVVYSAGQGMMPNNTVIPRTHHNLFAEMDSALAKIASHTHYYPEFWKKRGWDNIIKSAVSELFQYKLQLFALEVASIVVAPIILCHSLPRRAADICSFVQKVKVEVNRTGDHCGFATFDFDVFEDEDWEGPSENHNNEANRRSQSGTSQTSASAFHAKRSAVYAKLNAASRPKAKLGKMEKSFFNFKTQHPGWKCSSSGQDLVDRMETYEAHQAIALAHERQHHISAVARQLETLRKIEKEVEESKENGIDDFSPQMNEEYVDREYAHQETGNLEKSIIADNDNNGAQMQREKSVHFKDAETLGQNFGDASRGLPSKSNLSALASVMYHDELGLSTELQRVLNRSTLDPGASLFGPSHMEQSLPSLSYLGQNVGLHSSRNEETEHNREQLLQRRYMWLDKYHSQMRSQHERKGGDIEEDIIS</sequence>
<feature type="compositionally biased region" description="Polar residues" evidence="10">
    <location>
        <begin position="283"/>
        <end position="301"/>
    </location>
</feature>
<comment type="subcellular location">
    <subcellularLocation>
        <location evidence="1">Preautophagosomal structure membrane</location>
        <topology evidence="1">Multi-pass membrane protein</topology>
    </subcellularLocation>
</comment>
<evidence type="ECO:0000256" key="7">
    <source>
        <dbReference type="ARBA" id="ARBA00023006"/>
    </source>
</evidence>
<evidence type="ECO:0000256" key="2">
    <source>
        <dbReference type="ARBA" id="ARBA00006185"/>
    </source>
</evidence>
<dbReference type="GO" id="GO:0000422">
    <property type="term" value="P:autophagy of mitochondrion"/>
    <property type="evidence" value="ECO:0007669"/>
    <property type="project" value="TreeGrafter"/>
</dbReference>
<dbReference type="GO" id="GO:0006869">
    <property type="term" value="P:lipid transport"/>
    <property type="evidence" value="ECO:0007669"/>
    <property type="project" value="UniProtKB-KW"/>
</dbReference>
<feature type="region of interest" description="Disordered" evidence="10">
    <location>
        <begin position="160"/>
        <end position="196"/>
    </location>
</feature>
<feature type="compositionally biased region" description="Polar residues" evidence="10">
    <location>
        <begin position="178"/>
        <end position="196"/>
    </location>
</feature>
<feature type="region of interest" description="Disordered" evidence="10">
    <location>
        <begin position="281"/>
        <end position="311"/>
    </location>
</feature>
<dbReference type="GO" id="GO:0034045">
    <property type="term" value="C:phagophore assembly site membrane"/>
    <property type="evidence" value="ECO:0007669"/>
    <property type="project" value="UniProtKB-SubCell"/>
</dbReference>
<keyword evidence="7" id="KW-0072">Autophagy</keyword>
<dbReference type="PANTHER" id="PTHR13038">
    <property type="entry name" value="APG9 AUTOPHAGY 9"/>
    <property type="match status" value="1"/>
</dbReference>
<dbReference type="GO" id="GO:0061709">
    <property type="term" value="P:reticulophagy"/>
    <property type="evidence" value="ECO:0007669"/>
    <property type="project" value="TreeGrafter"/>
</dbReference>
<evidence type="ECO:0000256" key="10">
    <source>
        <dbReference type="SAM" id="MobiDB-lite"/>
    </source>
</evidence>
<keyword evidence="6 11" id="KW-1133">Transmembrane helix</keyword>
<evidence type="ECO:0000313" key="12">
    <source>
        <dbReference type="EMBL" id="CAE0466453.1"/>
    </source>
</evidence>
<evidence type="ECO:0000256" key="5">
    <source>
        <dbReference type="ARBA" id="ARBA00022692"/>
    </source>
</evidence>
<keyword evidence="5 11" id="KW-0812">Transmembrane</keyword>
<dbReference type="GO" id="GO:0005776">
    <property type="term" value="C:autophagosome"/>
    <property type="evidence" value="ECO:0007669"/>
    <property type="project" value="TreeGrafter"/>
</dbReference>
<feature type="compositionally biased region" description="Low complexity" evidence="10">
    <location>
        <begin position="163"/>
        <end position="177"/>
    </location>
</feature>
<dbReference type="EMBL" id="HBIO01014634">
    <property type="protein sequence ID" value="CAE0466453.1"/>
    <property type="molecule type" value="Transcribed_RNA"/>
</dbReference>
<dbReference type="GO" id="GO:0034727">
    <property type="term" value="P:piecemeal microautophagy of the nucleus"/>
    <property type="evidence" value="ECO:0007669"/>
    <property type="project" value="TreeGrafter"/>
</dbReference>
<feature type="transmembrane region" description="Helical" evidence="11">
    <location>
        <begin position="620"/>
        <end position="642"/>
    </location>
</feature>
<feature type="transmembrane region" description="Helical" evidence="11">
    <location>
        <begin position="710"/>
        <end position="736"/>
    </location>
</feature>
<evidence type="ECO:0000256" key="9">
    <source>
        <dbReference type="ARBA" id="ARBA00023136"/>
    </source>
</evidence>
<comment type="similarity">
    <text evidence="2">Belongs to the ATG9 family.</text>
</comment>
<accession>A0A7S3Q6A8</accession>
<dbReference type="Pfam" id="PF04109">
    <property type="entry name" value="ATG9"/>
    <property type="match status" value="2"/>
</dbReference>
<feature type="transmembrane region" description="Helical" evidence="11">
    <location>
        <begin position="365"/>
        <end position="385"/>
    </location>
</feature>
<evidence type="ECO:0000256" key="6">
    <source>
        <dbReference type="ARBA" id="ARBA00022989"/>
    </source>
</evidence>
<evidence type="ECO:0000256" key="11">
    <source>
        <dbReference type="SAM" id="Phobius"/>
    </source>
</evidence>
<dbReference type="PANTHER" id="PTHR13038:SF10">
    <property type="entry name" value="AUTOPHAGY-RELATED PROTEIN 9"/>
    <property type="match status" value="1"/>
</dbReference>
<protein>
    <recommendedName>
        <fullName evidence="3">Autophagy-related protein 9</fullName>
    </recommendedName>
</protein>
<keyword evidence="9 11" id="KW-0472">Membrane</keyword>
<feature type="transmembrane region" description="Helical" evidence="11">
    <location>
        <begin position="334"/>
        <end position="353"/>
    </location>
</feature>
<gene>
    <name evidence="12" type="ORF">CDEB00056_LOCUS11305</name>
</gene>
<feature type="transmembrane region" description="Helical" evidence="11">
    <location>
        <begin position="417"/>
        <end position="441"/>
    </location>
</feature>
<evidence type="ECO:0000256" key="8">
    <source>
        <dbReference type="ARBA" id="ARBA00023055"/>
    </source>
</evidence>
<proteinExistence type="inferred from homology"/>
<feature type="transmembrane region" description="Helical" evidence="11">
    <location>
        <begin position="743"/>
        <end position="761"/>
    </location>
</feature>
<dbReference type="InterPro" id="IPR007241">
    <property type="entry name" value="Autophagy-rel_prot_9"/>
</dbReference>
<name>A0A7S3Q6A8_9STRA</name>
<feature type="compositionally biased region" description="Low complexity" evidence="10">
    <location>
        <begin position="892"/>
        <end position="901"/>
    </location>
</feature>
<evidence type="ECO:0000256" key="1">
    <source>
        <dbReference type="ARBA" id="ARBA00004511"/>
    </source>
</evidence>
<evidence type="ECO:0000256" key="3">
    <source>
        <dbReference type="ARBA" id="ARBA00018074"/>
    </source>
</evidence>
<dbReference type="GO" id="GO:0034497">
    <property type="term" value="P:protein localization to phagophore assembly site"/>
    <property type="evidence" value="ECO:0007669"/>
    <property type="project" value="TreeGrafter"/>
</dbReference>
<dbReference type="AlphaFoldDB" id="A0A7S3Q6A8"/>
<feature type="region of interest" description="Disordered" evidence="10">
    <location>
        <begin position="16"/>
        <end position="36"/>
    </location>
</feature>
<keyword evidence="8" id="KW-0445">Lipid transport</keyword>
<feature type="region of interest" description="Disordered" evidence="10">
    <location>
        <begin position="878"/>
        <end position="901"/>
    </location>
</feature>
<feature type="region of interest" description="Disordered" evidence="10">
    <location>
        <begin position="62"/>
        <end position="83"/>
    </location>
</feature>
<evidence type="ECO:0000256" key="4">
    <source>
        <dbReference type="ARBA" id="ARBA00022448"/>
    </source>
</evidence>
<organism evidence="12">
    <name type="scientific">Chaetoceros debilis</name>
    <dbReference type="NCBI Taxonomy" id="122233"/>
    <lineage>
        <taxon>Eukaryota</taxon>
        <taxon>Sar</taxon>
        <taxon>Stramenopiles</taxon>
        <taxon>Ochrophyta</taxon>
        <taxon>Bacillariophyta</taxon>
        <taxon>Coscinodiscophyceae</taxon>
        <taxon>Chaetocerotophycidae</taxon>
        <taxon>Chaetocerotales</taxon>
        <taxon>Chaetocerotaceae</taxon>
        <taxon>Chaetoceros</taxon>
    </lineage>
</organism>
<reference evidence="12" key="1">
    <citation type="submission" date="2021-01" db="EMBL/GenBank/DDBJ databases">
        <authorList>
            <person name="Corre E."/>
            <person name="Pelletier E."/>
            <person name="Niang G."/>
            <person name="Scheremetjew M."/>
            <person name="Finn R."/>
            <person name="Kale V."/>
            <person name="Holt S."/>
            <person name="Cochrane G."/>
            <person name="Meng A."/>
            <person name="Brown T."/>
            <person name="Cohen L."/>
        </authorList>
    </citation>
    <scope>NUCLEOTIDE SEQUENCE</scope>
    <source>
        <strain evidence="12">MM31A-1</strain>
    </source>
</reference>
<keyword evidence="4" id="KW-0813">Transport</keyword>